<dbReference type="STRING" id="1579979.WM2015_2675"/>
<proteinExistence type="predicted"/>
<name>A0A0K0XZB5_9GAMM</name>
<dbReference type="PIRSF" id="PIRSF026426">
    <property type="entry name" value="DUF1499"/>
    <property type="match status" value="1"/>
</dbReference>
<keyword evidence="2" id="KW-1185">Reference proteome</keyword>
<dbReference type="OrthoDB" id="9793534at2"/>
<dbReference type="AlphaFoldDB" id="A0A0K0XZB5"/>
<dbReference type="Pfam" id="PF07386">
    <property type="entry name" value="DUF1499"/>
    <property type="match status" value="1"/>
</dbReference>
<dbReference type="KEGG" id="wma:WM2015_2675"/>
<sequence length="146" mass="15554">MKSILIILLVLLLLVAGGLYYLGKSSGDGAAPGLQGGRLAACPSAPNCVSSEDGTPEGQRVEPFPAEAWARIPSIIGELGGRVMREESDYIAAEFTSSLFRFVDDVEFRRATDGIHLRSASRVGYSDLGANRKRVAALREQLSAGE</sequence>
<evidence type="ECO:0000313" key="1">
    <source>
        <dbReference type="EMBL" id="AKS43033.1"/>
    </source>
</evidence>
<protein>
    <submittedName>
        <fullName evidence="1">Uncharacterized protein</fullName>
    </submittedName>
</protein>
<dbReference type="PANTHER" id="PTHR34801">
    <property type="entry name" value="EXPRESSED PROTEIN"/>
    <property type="match status" value="1"/>
</dbReference>
<dbReference type="InterPro" id="IPR010865">
    <property type="entry name" value="DUF1499"/>
</dbReference>
<reference evidence="1 2" key="1">
    <citation type="submission" date="2015-07" db="EMBL/GenBank/DDBJ databases">
        <authorList>
            <person name="Noorani M."/>
        </authorList>
    </citation>
    <scope>NUCLEOTIDE SEQUENCE [LARGE SCALE GENOMIC DNA]</scope>
    <source>
        <strain evidence="1 2">KCTC 42284</strain>
    </source>
</reference>
<dbReference type="RefSeq" id="WP_049726543.1">
    <property type="nucleotide sequence ID" value="NZ_CP012154.1"/>
</dbReference>
<gene>
    <name evidence="1" type="ORF">WM2015_2675</name>
</gene>
<accession>A0A0K0XZB5</accession>
<evidence type="ECO:0000313" key="2">
    <source>
        <dbReference type="Proteomes" id="UP000066624"/>
    </source>
</evidence>
<dbReference type="PATRIC" id="fig|1579979.3.peg.2732"/>
<dbReference type="Proteomes" id="UP000066624">
    <property type="component" value="Chromosome"/>
</dbReference>
<organism evidence="1 2">
    <name type="scientific">Wenzhouxiangella marina</name>
    <dbReference type="NCBI Taxonomy" id="1579979"/>
    <lineage>
        <taxon>Bacteria</taxon>
        <taxon>Pseudomonadati</taxon>
        <taxon>Pseudomonadota</taxon>
        <taxon>Gammaproteobacteria</taxon>
        <taxon>Chromatiales</taxon>
        <taxon>Wenzhouxiangellaceae</taxon>
        <taxon>Wenzhouxiangella</taxon>
    </lineage>
</organism>
<dbReference type="PANTHER" id="PTHR34801:SF6">
    <property type="entry name" value="SLL1620 PROTEIN"/>
    <property type="match status" value="1"/>
</dbReference>
<dbReference type="EMBL" id="CP012154">
    <property type="protein sequence ID" value="AKS43033.1"/>
    <property type="molecule type" value="Genomic_DNA"/>
</dbReference>